<dbReference type="Proteomes" id="UP000059680">
    <property type="component" value="Chromosome 2"/>
</dbReference>
<dbReference type="Gramene" id="Os02t0206833-01">
    <property type="protein sequence ID" value="Os02t0206833-01"/>
    <property type="gene ID" value="Os02g0206833"/>
</dbReference>
<dbReference type="AlphaFoldDB" id="A0A0P0VG79"/>
<keyword evidence="2" id="KW-1185">Reference proteome</keyword>
<accession>A0A0P0VG79</accession>
<sequence>MNFRSLIDFQLTEKTKKRFMTSSLTSSPAMARLHATTGKRELGWTIRGHLREEDDDANSPVQEIMTDDDV</sequence>
<gene>
    <name evidence="1" type="ordered locus">Os02g0206833</name>
    <name evidence="1" type="ORF">OSNPB_020206833</name>
</gene>
<reference evidence="1 2" key="2">
    <citation type="journal article" date="2013" name="Plant Cell Physiol.">
        <title>Rice Annotation Project Database (RAP-DB): an integrative and interactive database for rice genomics.</title>
        <authorList>
            <person name="Sakai H."/>
            <person name="Lee S.S."/>
            <person name="Tanaka T."/>
            <person name="Numa H."/>
            <person name="Kim J."/>
            <person name="Kawahara Y."/>
            <person name="Wakimoto H."/>
            <person name="Yang C.C."/>
            <person name="Iwamoto M."/>
            <person name="Abe T."/>
            <person name="Yamada Y."/>
            <person name="Muto A."/>
            <person name="Inokuchi H."/>
            <person name="Ikemura T."/>
            <person name="Matsumoto T."/>
            <person name="Sasaki T."/>
            <person name="Itoh T."/>
        </authorList>
    </citation>
    <scope>NUCLEOTIDE SEQUENCE [LARGE SCALE GENOMIC DNA]</scope>
    <source>
        <strain evidence="2">cv. Nipponbare</strain>
    </source>
</reference>
<organism evidence="1 2">
    <name type="scientific">Oryza sativa subsp. japonica</name>
    <name type="common">Rice</name>
    <dbReference type="NCBI Taxonomy" id="39947"/>
    <lineage>
        <taxon>Eukaryota</taxon>
        <taxon>Viridiplantae</taxon>
        <taxon>Streptophyta</taxon>
        <taxon>Embryophyta</taxon>
        <taxon>Tracheophyta</taxon>
        <taxon>Spermatophyta</taxon>
        <taxon>Magnoliopsida</taxon>
        <taxon>Liliopsida</taxon>
        <taxon>Poales</taxon>
        <taxon>Poaceae</taxon>
        <taxon>BOP clade</taxon>
        <taxon>Oryzoideae</taxon>
        <taxon>Oryzeae</taxon>
        <taxon>Oryzinae</taxon>
        <taxon>Oryza</taxon>
        <taxon>Oryza sativa</taxon>
    </lineage>
</organism>
<evidence type="ECO:0000313" key="1">
    <source>
        <dbReference type="EMBL" id="BAS77563.1"/>
    </source>
</evidence>
<name>A0A0P0VG79_ORYSJ</name>
<dbReference type="EMBL" id="AP014958">
    <property type="protein sequence ID" value="BAS77563.1"/>
    <property type="molecule type" value="Genomic_DNA"/>
</dbReference>
<dbReference type="InParanoid" id="A0A0P0VG79"/>
<evidence type="ECO:0000313" key="2">
    <source>
        <dbReference type="Proteomes" id="UP000059680"/>
    </source>
</evidence>
<reference evidence="1 2" key="3">
    <citation type="journal article" date="2013" name="Rice">
        <title>Improvement of the Oryza sativa Nipponbare reference genome using next generation sequence and optical map data.</title>
        <authorList>
            <person name="Kawahara Y."/>
            <person name="de la Bastide M."/>
            <person name="Hamilton J.P."/>
            <person name="Kanamori H."/>
            <person name="McCombie W.R."/>
            <person name="Ouyang S."/>
            <person name="Schwartz D.C."/>
            <person name="Tanaka T."/>
            <person name="Wu J."/>
            <person name="Zhou S."/>
            <person name="Childs K.L."/>
            <person name="Davidson R.M."/>
            <person name="Lin H."/>
            <person name="Quesada-Ocampo L."/>
            <person name="Vaillancourt B."/>
            <person name="Sakai H."/>
            <person name="Lee S.S."/>
            <person name="Kim J."/>
            <person name="Numa H."/>
            <person name="Itoh T."/>
            <person name="Buell C.R."/>
            <person name="Matsumoto T."/>
        </authorList>
    </citation>
    <scope>NUCLEOTIDE SEQUENCE [LARGE SCALE GENOMIC DNA]</scope>
    <source>
        <strain evidence="2">cv. Nipponbare</strain>
    </source>
</reference>
<reference evidence="2" key="1">
    <citation type="journal article" date="2005" name="Nature">
        <title>The map-based sequence of the rice genome.</title>
        <authorList>
            <consortium name="International rice genome sequencing project (IRGSP)"/>
            <person name="Matsumoto T."/>
            <person name="Wu J."/>
            <person name="Kanamori H."/>
            <person name="Katayose Y."/>
            <person name="Fujisawa M."/>
            <person name="Namiki N."/>
            <person name="Mizuno H."/>
            <person name="Yamamoto K."/>
            <person name="Antonio B.A."/>
            <person name="Baba T."/>
            <person name="Sakata K."/>
            <person name="Nagamura Y."/>
            <person name="Aoki H."/>
            <person name="Arikawa K."/>
            <person name="Arita K."/>
            <person name="Bito T."/>
            <person name="Chiden Y."/>
            <person name="Fujitsuka N."/>
            <person name="Fukunaka R."/>
            <person name="Hamada M."/>
            <person name="Harada C."/>
            <person name="Hayashi A."/>
            <person name="Hijishita S."/>
            <person name="Honda M."/>
            <person name="Hosokawa S."/>
            <person name="Ichikawa Y."/>
            <person name="Idonuma A."/>
            <person name="Iijima M."/>
            <person name="Ikeda M."/>
            <person name="Ikeno M."/>
            <person name="Ito K."/>
            <person name="Ito S."/>
            <person name="Ito T."/>
            <person name="Ito Y."/>
            <person name="Ito Y."/>
            <person name="Iwabuchi A."/>
            <person name="Kamiya K."/>
            <person name="Karasawa W."/>
            <person name="Kurita K."/>
            <person name="Katagiri S."/>
            <person name="Kikuta A."/>
            <person name="Kobayashi H."/>
            <person name="Kobayashi N."/>
            <person name="Machita K."/>
            <person name="Maehara T."/>
            <person name="Masukawa M."/>
            <person name="Mizubayashi T."/>
            <person name="Mukai Y."/>
            <person name="Nagasaki H."/>
            <person name="Nagata Y."/>
            <person name="Naito S."/>
            <person name="Nakashima M."/>
            <person name="Nakama Y."/>
            <person name="Nakamichi Y."/>
            <person name="Nakamura M."/>
            <person name="Meguro A."/>
            <person name="Negishi M."/>
            <person name="Ohta I."/>
            <person name="Ohta T."/>
            <person name="Okamoto M."/>
            <person name="Ono N."/>
            <person name="Saji S."/>
            <person name="Sakaguchi M."/>
            <person name="Sakai K."/>
            <person name="Shibata M."/>
            <person name="Shimokawa T."/>
            <person name="Song J."/>
            <person name="Takazaki Y."/>
            <person name="Terasawa K."/>
            <person name="Tsugane M."/>
            <person name="Tsuji K."/>
            <person name="Ueda S."/>
            <person name="Waki K."/>
            <person name="Yamagata H."/>
            <person name="Yamamoto M."/>
            <person name="Yamamoto S."/>
            <person name="Yamane H."/>
            <person name="Yoshiki S."/>
            <person name="Yoshihara R."/>
            <person name="Yukawa K."/>
            <person name="Zhong H."/>
            <person name="Yano M."/>
            <person name="Yuan Q."/>
            <person name="Ouyang S."/>
            <person name="Liu J."/>
            <person name="Jones K.M."/>
            <person name="Gansberger K."/>
            <person name="Moffat K."/>
            <person name="Hill J."/>
            <person name="Bera J."/>
            <person name="Fadrosh D."/>
            <person name="Jin S."/>
            <person name="Johri S."/>
            <person name="Kim M."/>
            <person name="Overton L."/>
            <person name="Reardon M."/>
            <person name="Tsitrin T."/>
            <person name="Vuong H."/>
            <person name="Weaver B."/>
            <person name="Ciecko A."/>
            <person name="Tallon L."/>
            <person name="Jackson J."/>
            <person name="Pai G."/>
            <person name="Aken S.V."/>
            <person name="Utterback T."/>
            <person name="Reidmuller S."/>
            <person name="Feldblyum T."/>
            <person name="Hsiao J."/>
            <person name="Zismann V."/>
            <person name="Iobst S."/>
            <person name="de Vazeille A.R."/>
            <person name="Buell C.R."/>
            <person name="Ying K."/>
            <person name="Li Y."/>
            <person name="Lu T."/>
            <person name="Huang Y."/>
            <person name="Zhao Q."/>
            <person name="Feng Q."/>
            <person name="Zhang L."/>
            <person name="Zhu J."/>
            <person name="Weng Q."/>
            <person name="Mu J."/>
            <person name="Lu Y."/>
            <person name="Fan D."/>
            <person name="Liu Y."/>
            <person name="Guan J."/>
            <person name="Zhang Y."/>
            <person name="Yu S."/>
            <person name="Liu X."/>
            <person name="Zhang Y."/>
            <person name="Hong G."/>
            <person name="Han B."/>
            <person name="Choisne N."/>
            <person name="Demange N."/>
            <person name="Orjeda G."/>
            <person name="Samain S."/>
            <person name="Cattolico L."/>
            <person name="Pelletier E."/>
            <person name="Couloux A."/>
            <person name="Segurens B."/>
            <person name="Wincker P."/>
            <person name="D'Hont A."/>
            <person name="Scarpelli C."/>
            <person name="Weissenbach J."/>
            <person name="Salanoubat M."/>
            <person name="Quetier F."/>
            <person name="Yu Y."/>
            <person name="Kim H.R."/>
            <person name="Rambo T."/>
            <person name="Currie J."/>
            <person name="Collura K."/>
            <person name="Luo M."/>
            <person name="Yang T."/>
            <person name="Ammiraju J.S.S."/>
            <person name="Engler F."/>
            <person name="Soderlund C."/>
            <person name="Wing R.A."/>
            <person name="Palmer L.E."/>
            <person name="de la Bastide M."/>
            <person name="Spiegel L."/>
            <person name="Nascimento L."/>
            <person name="Zutavern T."/>
            <person name="O'Shaughnessy A."/>
            <person name="Dike S."/>
            <person name="Dedhia N."/>
            <person name="Preston R."/>
            <person name="Balija V."/>
            <person name="McCombie W.R."/>
            <person name="Chow T."/>
            <person name="Chen H."/>
            <person name="Chung M."/>
            <person name="Chen C."/>
            <person name="Shaw J."/>
            <person name="Wu H."/>
            <person name="Hsiao K."/>
            <person name="Chao Y."/>
            <person name="Chu M."/>
            <person name="Cheng C."/>
            <person name="Hour A."/>
            <person name="Lee P."/>
            <person name="Lin S."/>
            <person name="Lin Y."/>
            <person name="Liou J."/>
            <person name="Liu S."/>
            <person name="Hsing Y."/>
            <person name="Raghuvanshi S."/>
            <person name="Mohanty A."/>
            <person name="Bharti A.K."/>
            <person name="Gaur A."/>
            <person name="Gupta V."/>
            <person name="Kumar D."/>
            <person name="Ravi V."/>
            <person name="Vij S."/>
            <person name="Kapur A."/>
            <person name="Khurana P."/>
            <person name="Khurana P."/>
            <person name="Khurana J.P."/>
            <person name="Tyagi A.K."/>
            <person name="Gaikwad K."/>
            <person name="Singh A."/>
            <person name="Dalal V."/>
            <person name="Srivastava S."/>
            <person name="Dixit A."/>
            <person name="Pal A.K."/>
            <person name="Ghazi I.A."/>
            <person name="Yadav M."/>
            <person name="Pandit A."/>
            <person name="Bhargava A."/>
            <person name="Sureshbabu K."/>
            <person name="Batra K."/>
            <person name="Sharma T.R."/>
            <person name="Mohapatra T."/>
            <person name="Singh N.K."/>
            <person name="Messing J."/>
            <person name="Nelson A.B."/>
            <person name="Fuks G."/>
            <person name="Kavchok S."/>
            <person name="Keizer G."/>
            <person name="Linton E."/>
            <person name="Llaca V."/>
            <person name="Song R."/>
            <person name="Tanyolac B."/>
            <person name="Young S."/>
            <person name="Ho-Il K."/>
            <person name="Hahn J.H."/>
            <person name="Sangsakoo G."/>
            <person name="Vanavichit A."/>
            <person name="de Mattos Luiz.A.T."/>
            <person name="Zimmer P.D."/>
            <person name="Malone G."/>
            <person name="Dellagostin O."/>
            <person name="de Oliveira A.C."/>
            <person name="Bevan M."/>
            <person name="Bancroft I."/>
            <person name="Minx P."/>
            <person name="Cordum H."/>
            <person name="Wilson R."/>
            <person name="Cheng Z."/>
            <person name="Jin W."/>
            <person name="Jiang J."/>
            <person name="Leong S.A."/>
            <person name="Iwama H."/>
            <person name="Gojobori T."/>
            <person name="Itoh T."/>
            <person name="Niimura Y."/>
            <person name="Fujii Y."/>
            <person name="Habara T."/>
            <person name="Sakai H."/>
            <person name="Sato Y."/>
            <person name="Wilson G."/>
            <person name="Kumar K."/>
            <person name="McCouch S."/>
            <person name="Juretic N."/>
            <person name="Hoen D."/>
            <person name="Wright S."/>
            <person name="Bruskiewich R."/>
            <person name="Bureau T."/>
            <person name="Miyao A."/>
            <person name="Hirochika H."/>
            <person name="Nishikawa T."/>
            <person name="Kadowaki K."/>
            <person name="Sugiura M."/>
            <person name="Burr B."/>
            <person name="Sasaki T."/>
        </authorList>
    </citation>
    <scope>NUCLEOTIDE SEQUENCE [LARGE SCALE GENOMIC DNA]</scope>
    <source>
        <strain evidence="2">cv. Nipponbare</strain>
    </source>
</reference>
<protein>
    <submittedName>
        <fullName evidence="1">Os02g0206833 protein</fullName>
    </submittedName>
</protein>
<dbReference type="PaxDb" id="39947-A0A0P0VG79"/>
<proteinExistence type="predicted"/>